<feature type="non-terminal residue" evidence="2">
    <location>
        <position position="127"/>
    </location>
</feature>
<evidence type="ECO:0000313" key="3">
    <source>
        <dbReference type="Proteomes" id="UP001057375"/>
    </source>
</evidence>
<evidence type="ECO:0000256" key="1">
    <source>
        <dbReference type="SAM" id="MobiDB-lite"/>
    </source>
</evidence>
<keyword evidence="3" id="KW-1185">Reference proteome</keyword>
<gene>
    <name evidence="2" type="ORF">ADUPG1_004233</name>
</gene>
<sequence length="127" mass="13824">HEKEEMDEDRRHEFDMRDSTAPLSPSINVSGRPITTSSTIILEEDDGLDYGNGTHSANGHEGDEHGPAGSTLAVGDESDRHSTGDDRTTRENPTIPDELDTIPSSLARSRILNEDDITGLLTPKPMT</sequence>
<organism evidence="2 3">
    <name type="scientific">Aduncisulcus paluster</name>
    <dbReference type="NCBI Taxonomy" id="2918883"/>
    <lineage>
        <taxon>Eukaryota</taxon>
        <taxon>Metamonada</taxon>
        <taxon>Carpediemonas-like organisms</taxon>
        <taxon>Aduncisulcus</taxon>
    </lineage>
</organism>
<feature type="region of interest" description="Disordered" evidence="1">
    <location>
        <begin position="1"/>
        <end position="101"/>
    </location>
</feature>
<reference evidence="2" key="1">
    <citation type="submission" date="2022-03" db="EMBL/GenBank/DDBJ databases">
        <title>Draft genome sequence of Aduncisulcus paluster, a free-living microaerophilic Fornicata.</title>
        <authorList>
            <person name="Yuyama I."/>
            <person name="Kume K."/>
            <person name="Tamura T."/>
            <person name="Inagaki Y."/>
            <person name="Hashimoto T."/>
        </authorList>
    </citation>
    <scope>NUCLEOTIDE SEQUENCE</scope>
    <source>
        <strain evidence="2">NY0171</strain>
    </source>
</reference>
<dbReference type="EMBL" id="BQXS01006157">
    <property type="protein sequence ID" value="GKT17961.1"/>
    <property type="molecule type" value="Genomic_DNA"/>
</dbReference>
<feature type="compositionally biased region" description="Basic and acidic residues" evidence="1">
    <location>
        <begin position="77"/>
        <end position="90"/>
    </location>
</feature>
<protein>
    <submittedName>
        <fullName evidence="2">Uncharacterized protein</fullName>
    </submittedName>
</protein>
<feature type="compositionally biased region" description="Polar residues" evidence="1">
    <location>
        <begin position="21"/>
        <end position="40"/>
    </location>
</feature>
<feature type="non-terminal residue" evidence="2">
    <location>
        <position position="1"/>
    </location>
</feature>
<accession>A0ABQ5JUT2</accession>
<evidence type="ECO:0000313" key="2">
    <source>
        <dbReference type="EMBL" id="GKT17961.1"/>
    </source>
</evidence>
<comment type="caution">
    <text evidence="2">The sequence shown here is derived from an EMBL/GenBank/DDBJ whole genome shotgun (WGS) entry which is preliminary data.</text>
</comment>
<feature type="compositionally biased region" description="Basic and acidic residues" evidence="1">
    <location>
        <begin position="1"/>
        <end position="18"/>
    </location>
</feature>
<dbReference type="Proteomes" id="UP001057375">
    <property type="component" value="Unassembled WGS sequence"/>
</dbReference>
<name>A0ABQ5JUT2_9EUKA</name>
<proteinExistence type="predicted"/>